<dbReference type="Pfam" id="PF00172">
    <property type="entry name" value="Zn_clus"/>
    <property type="match status" value="1"/>
</dbReference>
<dbReference type="PROSITE" id="PS00463">
    <property type="entry name" value="ZN2_CY6_FUNGAL_1"/>
    <property type="match status" value="1"/>
</dbReference>
<keyword evidence="1" id="KW-0539">Nucleus</keyword>
<dbReference type="Proteomes" id="UP000722485">
    <property type="component" value="Unassembled WGS sequence"/>
</dbReference>
<dbReference type="CDD" id="cd00067">
    <property type="entry name" value="GAL4"/>
    <property type="match status" value="1"/>
</dbReference>
<dbReference type="InterPro" id="IPR001138">
    <property type="entry name" value="Zn2Cys6_DnaBD"/>
</dbReference>
<dbReference type="Gene3D" id="4.10.240.10">
    <property type="entry name" value="Zn(2)-C6 fungal-type DNA-binding domain"/>
    <property type="match status" value="1"/>
</dbReference>
<dbReference type="SMART" id="SM00066">
    <property type="entry name" value="GAL4"/>
    <property type="match status" value="1"/>
</dbReference>
<accession>A0A9P5HIZ8</accession>
<evidence type="ECO:0000259" key="3">
    <source>
        <dbReference type="PROSITE" id="PS50048"/>
    </source>
</evidence>
<name>A0A9P5HIZ8_9HYPO</name>
<evidence type="ECO:0000256" key="1">
    <source>
        <dbReference type="ARBA" id="ARBA00023242"/>
    </source>
</evidence>
<dbReference type="SUPFAM" id="SSF57701">
    <property type="entry name" value="Zn2/Cys6 DNA-binding domain"/>
    <property type="match status" value="1"/>
</dbReference>
<comment type="caution">
    <text evidence="4">The sequence shown here is derived from an EMBL/GenBank/DDBJ whole genome shotgun (WGS) entry which is preliminary data.</text>
</comment>
<dbReference type="GO" id="GO:0008270">
    <property type="term" value="F:zinc ion binding"/>
    <property type="evidence" value="ECO:0007669"/>
    <property type="project" value="InterPro"/>
</dbReference>
<dbReference type="OrthoDB" id="4356994at2759"/>
<feature type="compositionally biased region" description="Acidic residues" evidence="2">
    <location>
        <begin position="1"/>
        <end position="17"/>
    </location>
</feature>
<feature type="domain" description="Zn(2)-C6 fungal-type" evidence="3">
    <location>
        <begin position="49"/>
        <end position="79"/>
    </location>
</feature>
<dbReference type="InterPro" id="IPR036864">
    <property type="entry name" value="Zn2-C6_fun-type_DNA-bd_sf"/>
</dbReference>
<dbReference type="GO" id="GO:0000981">
    <property type="term" value="F:DNA-binding transcription factor activity, RNA polymerase II-specific"/>
    <property type="evidence" value="ECO:0007669"/>
    <property type="project" value="InterPro"/>
</dbReference>
<reference evidence="4" key="1">
    <citation type="submission" date="2020-03" db="EMBL/GenBank/DDBJ databases">
        <title>Draft Genome Sequence of Cylindrodendrum hubeiense.</title>
        <authorList>
            <person name="Buettner E."/>
            <person name="Kellner H."/>
        </authorList>
    </citation>
    <scope>NUCLEOTIDE SEQUENCE</scope>
    <source>
        <strain evidence="4">IHI 201604</strain>
    </source>
</reference>
<dbReference type="InterPro" id="IPR053181">
    <property type="entry name" value="EcdB-like_regulator"/>
</dbReference>
<feature type="region of interest" description="Disordered" evidence="2">
    <location>
        <begin position="1"/>
        <end position="46"/>
    </location>
</feature>
<evidence type="ECO:0000256" key="2">
    <source>
        <dbReference type="SAM" id="MobiDB-lite"/>
    </source>
</evidence>
<keyword evidence="5" id="KW-1185">Reference proteome</keyword>
<evidence type="ECO:0000313" key="4">
    <source>
        <dbReference type="EMBL" id="KAF7556114.1"/>
    </source>
</evidence>
<dbReference type="PANTHER" id="PTHR47785:SF5">
    <property type="entry name" value="ZN(II)2CYS6 TRANSCRIPTION FACTOR (EUROFUNG)"/>
    <property type="match status" value="1"/>
</dbReference>
<protein>
    <recommendedName>
        <fullName evidence="3">Zn(2)-C6 fungal-type domain-containing protein</fullName>
    </recommendedName>
</protein>
<evidence type="ECO:0000313" key="5">
    <source>
        <dbReference type="Proteomes" id="UP000722485"/>
    </source>
</evidence>
<dbReference type="PANTHER" id="PTHR47785">
    <property type="entry name" value="ZN(II)2CYS6 TRANSCRIPTION FACTOR (EUROFUNG)-RELATED-RELATED"/>
    <property type="match status" value="1"/>
</dbReference>
<dbReference type="AlphaFoldDB" id="A0A9P5HIZ8"/>
<dbReference type="EMBL" id="JAANBB010000014">
    <property type="protein sequence ID" value="KAF7556114.1"/>
    <property type="molecule type" value="Genomic_DNA"/>
</dbReference>
<organism evidence="4 5">
    <name type="scientific">Cylindrodendrum hubeiense</name>
    <dbReference type="NCBI Taxonomy" id="595255"/>
    <lineage>
        <taxon>Eukaryota</taxon>
        <taxon>Fungi</taxon>
        <taxon>Dikarya</taxon>
        <taxon>Ascomycota</taxon>
        <taxon>Pezizomycotina</taxon>
        <taxon>Sordariomycetes</taxon>
        <taxon>Hypocreomycetidae</taxon>
        <taxon>Hypocreales</taxon>
        <taxon>Nectriaceae</taxon>
        <taxon>Cylindrodendrum</taxon>
    </lineage>
</organism>
<gene>
    <name evidence="4" type="ORF">G7Z17_g1590</name>
</gene>
<proteinExistence type="predicted"/>
<dbReference type="PROSITE" id="PS50048">
    <property type="entry name" value="ZN2_CY6_FUNGAL_2"/>
    <property type="match status" value="1"/>
</dbReference>
<sequence length="287" mass="32567">MEEPQSDTADEDQDFDQGVETSLPTTSSRKRPAADDAVGRQARKRAPTACQTCKSRKVKCSNDRPQCVGCVRLGCECVYPEHNYRLSYWRDYRPVMKQQPPPVEARVTAQFPHGAQLQTSRYSPEVALRPDASQAQPQRKPAASCDEPSEYIALDSVFRWPIFADSSAKKWSRQTLFIADQEPGYNDTLMRTHGTARLPPLNDFDDILFLIHQFLRHVHIKNPVLDSKTLLGDARIVAETGPLWDTRSCLVKLDFAERPIIILLGGGLDFWIEALRLANAIFYREFT</sequence>